<dbReference type="EMBL" id="JBBNIN010000001">
    <property type="protein sequence ID" value="MEQ2709760.1"/>
    <property type="molecule type" value="Genomic_DNA"/>
</dbReference>
<organism evidence="1 2">
    <name type="scientific">Anaerostipes amylophilus</name>
    <dbReference type="NCBI Taxonomy" id="2981779"/>
    <lineage>
        <taxon>Bacteria</taxon>
        <taxon>Bacillati</taxon>
        <taxon>Bacillota</taxon>
        <taxon>Clostridia</taxon>
        <taxon>Lachnospirales</taxon>
        <taxon>Lachnospiraceae</taxon>
        <taxon>Anaerostipes</taxon>
    </lineage>
</organism>
<dbReference type="RefSeq" id="WP_349110051.1">
    <property type="nucleotide sequence ID" value="NZ_JBBNIN010000001.1"/>
</dbReference>
<dbReference type="Proteomes" id="UP001482154">
    <property type="component" value="Unassembled WGS sequence"/>
</dbReference>
<protein>
    <submittedName>
        <fullName evidence="1">Uncharacterized protein</fullName>
    </submittedName>
</protein>
<name>A0ABV1IS17_9FIRM</name>
<comment type="caution">
    <text evidence="1">The sequence shown here is derived from an EMBL/GenBank/DDBJ whole genome shotgun (WGS) entry which is preliminary data.</text>
</comment>
<evidence type="ECO:0000313" key="2">
    <source>
        <dbReference type="Proteomes" id="UP001482154"/>
    </source>
</evidence>
<gene>
    <name evidence="1" type="ORF">AAAU51_00980</name>
</gene>
<accession>A0ABV1IS17</accession>
<evidence type="ECO:0000313" key="1">
    <source>
        <dbReference type="EMBL" id="MEQ2709760.1"/>
    </source>
</evidence>
<sequence>MTKKQFTKKTITETQEKLPQTGQLWWPLPFLAAGGLLCIWINNT</sequence>
<reference evidence="1 2" key="1">
    <citation type="submission" date="2024-04" db="EMBL/GenBank/DDBJ databases">
        <title>Human intestinal bacterial collection.</title>
        <authorList>
            <person name="Pauvert C."/>
            <person name="Hitch T.C.A."/>
            <person name="Clavel T."/>
        </authorList>
    </citation>
    <scope>NUCLEOTIDE SEQUENCE [LARGE SCALE GENOMIC DNA]</scope>
    <source>
        <strain evidence="1 2">CLA-AA-H249</strain>
    </source>
</reference>
<keyword evidence="2" id="KW-1185">Reference proteome</keyword>
<proteinExistence type="predicted"/>